<comment type="caution">
    <text evidence="2">The sequence shown here is derived from an EMBL/GenBank/DDBJ whole genome shotgun (WGS) entry which is preliminary data.</text>
</comment>
<name>A0A443IQ82_9RHOB</name>
<dbReference type="Proteomes" id="UP000285710">
    <property type="component" value="Unassembled WGS sequence"/>
</dbReference>
<feature type="region of interest" description="Disordered" evidence="1">
    <location>
        <begin position="107"/>
        <end position="134"/>
    </location>
</feature>
<reference evidence="2 3" key="2">
    <citation type="submission" date="2019-01" db="EMBL/GenBank/DDBJ databases">
        <authorList>
            <person name="Li Y."/>
        </authorList>
    </citation>
    <scope>NUCLEOTIDE SEQUENCE [LARGE SCALE GENOMIC DNA]</scope>
    <source>
        <strain evidence="2 3">2D-5</strain>
    </source>
</reference>
<evidence type="ECO:0000313" key="3">
    <source>
        <dbReference type="Proteomes" id="UP000285710"/>
    </source>
</evidence>
<accession>A0A443IQ82</accession>
<proteinExistence type="predicted"/>
<sequence length="134" mass="14426">MEPITLNWPGGEDEFLLRLGELEALDDLTDDGVLDFRFRLSQGAQRGGLAYSPVKIRHVIACLRLGLIGVGMDRKAAERKARQAFEDGDISELNLTAYMVISHSLKGKDHDPLATTEAAEAPTASDGAGSTETA</sequence>
<dbReference type="Pfam" id="PF11836">
    <property type="entry name" value="Phage_TAC_11"/>
    <property type="match status" value="1"/>
</dbReference>
<evidence type="ECO:0000256" key="1">
    <source>
        <dbReference type="SAM" id="MobiDB-lite"/>
    </source>
</evidence>
<dbReference type="AlphaFoldDB" id="A0A443IQ82"/>
<evidence type="ECO:0000313" key="2">
    <source>
        <dbReference type="EMBL" id="RWR08526.1"/>
    </source>
</evidence>
<protein>
    <submittedName>
        <fullName evidence="2">Gene transfer agent family protein</fullName>
    </submittedName>
</protein>
<organism evidence="2 3">
    <name type="scientific">Paenirhodobacter populi</name>
    <dbReference type="NCBI Taxonomy" id="2306993"/>
    <lineage>
        <taxon>Bacteria</taxon>
        <taxon>Pseudomonadati</taxon>
        <taxon>Pseudomonadota</taxon>
        <taxon>Alphaproteobacteria</taxon>
        <taxon>Rhodobacterales</taxon>
        <taxon>Rhodobacter group</taxon>
        <taxon>Paenirhodobacter</taxon>
    </lineage>
</organism>
<reference evidence="2 3" key="1">
    <citation type="submission" date="2019-01" db="EMBL/GenBank/DDBJ databases">
        <title>Sinorhodobacter populi sp. nov. isolated from the symptomatic bark tissue of Populus euramericana canker.</title>
        <authorList>
            <person name="Xu G."/>
        </authorList>
    </citation>
    <scope>NUCLEOTIDE SEQUENCE [LARGE SCALE GENOMIC DNA]</scope>
    <source>
        <strain evidence="2 3">2D-5</strain>
    </source>
</reference>
<dbReference type="RefSeq" id="WP_128270385.1">
    <property type="nucleotide sequence ID" value="NZ_SAUW01000017.1"/>
</dbReference>
<dbReference type="InterPro" id="IPR021791">
    <property type="entry name" value="Phage_TAC_11"/>
</dbReference>
<gene>
    <name evidence="2" type="ORF">D2T33_15635</name>
</gene>
<keyword evidence="3" id="KW-1185">Reference proteome</keyword>
<feature type="compositionally biased region" description="Low complexity" evidence="1">
    <location>
        <begin position="114"/>
        <end position="124"/>
    </location>
</feature>
<dbReference type="EMBL" id="SAUW01000017">
    <property type="protein sequence ID" value="RWR08526.1"/>
    <property type="molecule type" value="Genomic_DNA"/>
</dbReference>